<name>A0A7Z7LCM7_9BACT</name>
<dbReference type="InterPro" id="IPR010390">
    <property type="entry name" value="ABC-2_transporter-like"/>
</dbReference>
<sequence>MSGLAIAMTSFNRSRAYLLNHLVNNLGSFIFGYIYVSIWKAALGDSPETPSMVTYIMVNQSILWVTMFLSRGAYLPQKIREGTIVFDLLRPYGLLFCSFFEVAGHGLYSLIFRATPIFLLGYLLLGVSPPEIGSLLPFMLTLFNGFLISFLFNYFVGLWSIKFLSPTAAQGLLYMTMNLLGGAFLPAEYYPGFLRFLMPLLPFACANYYPSSVYLGTVSLVRALVLQCFWIVVLFLLALYMTEKLTRSIQVQGG</sequence>
<dbReference type="Pfam" id="PF06182">
    <property type="entry name" value="ABC2_membrane_6"/>
    <property type="match status" value="1"/>
</dbReference>
<keyword evidence="1" id="KW-1133">Transmembrane helix</keyword>
<evidence type="ECO:0000313" key="3">
    <source>
        <dbReference type="Proteomes" id="UP000250796"/>
    </source>
</evidence>
<gene>
    <name evidence="2" type="ORF">MESINF_0005</name>
</gene>
<dbReference type="Proteomes" id="UP000250796">
    <property type="component" value="Chromosome MESINF"/>
</dbReference>
<accession>A0A7Z7LCM7</accession>
<feature type="transmembrane region" description="Helical" evidence="1">
    <location>
        <begin position="213"/>
        <end position="240"/>
    </location>
</feature>
<feature type="transmembrane region" description="Helical" evidence="1">
    <location>
        <begin position="91"/>
        <end position="112"/>
    </location>
</feature>
<dbReference type="EMBL" id="LS974202">
    <property type="protein sequence ID" value="SSC11454.1"/>
    <property type="molecule type" value="Genomic_DNA"/>
</dbReference>
<protein>
    <submittedName>
        <fullName evidence="2">ABC-type uncharacterized transport system permease component-like protein</fullName>
    </submittedName>
</protein>
<dbReference type="PANTHER" id="PTHR36832">
    <property type="entry name" value="SLR1174 PROTEIN-RELATED"/>
    <property type="match status" value="1"/>
</dbReference>
<feature type="transmembrane region" description="Helical" evidence="1">
    <location>
        <begin position="132"/>
        <end position="159"/>
    </location>
</feature>
<feature type="transmembrane region" description="Helical" evidence="1">
    <location>
        <begin position="21"/>
        <end position="40"/>
    </location>
</feature>
<keyword evidence="3" id="KW-1185">Reference proteome</keyword>
<keyword evidence="1" id="KW-0472">Membrane</keyword>
<reference evidence="2 3" key="1">
    <citation type="submission" date="2017-01" db="EMBL/GenBank/DDBJ databases">
        <authorList>
            <person name="Erauso G."/>
        </authorList>
    </citation>
    <scope>NUCLEOTIDE SEQUENCE [LARGE SCALE GENOMIC DNA]</scope>
    <source>
        <strain evidence="2">MESINF1</strain>
    </source>
</reference>
<dbReference type="PANTHER" id="PTHR36832:SF2">
    <property type="entry name" value="INTEGRAL MEMBRANE PROTEIN"/>
    <property type="match status" value="1"/>
</dbReference>
<evidence type="ECO:0000256" key="1">
    <source>
        <dbReference type="SAM" id="Phobius"/>
    </source>
</evidence>
<feature type="transmembrane region" description="Helical" evidence="1">
    <location>
        <begin position="171"/>
        <end position="193"/>
    </location>
</feature>
<proteinExistence type="predicted"/>
<dbReference type="KEGG" id="minf:MESINF_0005"/>
<keyword evidence="1" id="KW-0812">Transmembrane</keyword>
<dbReference type="AlphaFoldDB" id="A0A7Z7LCM7"/>
<organism evidence="2 3">
    <name type="scientific">Mesotoga infera</name>
    <dbReference type="NCBI Taxonomy" id="1236046"/>
    <lineage>
        <taxon>Bacteria</taxon>
        <taxon>Thermotogati</taxon>
        <taxon>Thermotogota</taxon>
        <taxon>Thermotogae</taxon>
        <taxon>Kosmotogales</taxon>
        <taxon>Kosmotogaceae</taxon>
        <taxon>Mesotoga</taxon>
    </lineage>
</organism>
<dbReference type="RefSeq" id="WP_169697931.1">
    <property type="nucleotide sequence ID" value="NZ_LS974202.1"/>
</dbReference>
<evidence type="ECO:0000313" key="2">
    <source>
        <dbReference type="EMBL" id="SSC11454.1"/>
    </source>
</evidence>
<feature type="transmembrane region" description="Helical" evidence="1">
    <location>
        <begin position="52"/>
        <end position="70"/>
    </location>
</feature>